<sequence length="276" mass="31727">ESMAQRKVLDLRRWYCMSRPQYKASCGISSLVSCWNYLFSTLGHGDLPPITQEKALLILSFQPPFGEIRFGPFTGNRTLMRWFRQLNIHFKVRGRCHLVYKPQGRNRTVGVTGETALSYLKKGLQGNDRAFIYHCQNHYFCPIGYEDTPLVATQAYTGPLPQSEVETWVMIGDPSRKHPAIHCKKWDDIDADLNCVHPDFSDVRRLWRGIQQRKTKKKNGNLHCIIEFRRWDRPRPASASSSRSSITRGEGTNCEDDDEIGILELSSDDSLEEDSD</sequence>
<feature type="non-terminal residue" evidence="4">
    <location>
        <position position="1"/>
    </location>
</feature>
<protein>
    <submittedName>
        <fullName evidence="4 5">Uncharacterized protein</fullName>
    </submittedName>
</protein>
<dbReference type="GO" id="GO:0003697">
    <property type="term" value="F:single-stranded DNA binding"/>
    <property type="evidence" value="ECO:0007669"/>
    <property type="project" value="TreeGrafter"/>
</dbReference>
<feature type="compositionally biased region" description="Acidic residues" evidence="3">
    <location>
        <begin position="253"/>
        <end position="276"/>
    </location>
</feature>
<keyword evidence="6" id="KW-1185">Reference proteome</keyword>
<evidence type="ECO:0000313" key="6">
    <source>
        <dbReference type="Proteomes" id="UP000014760"/>
    </source>
</evidence>
<reference evidence="4 6" key="2">
    <citation type="journal article" date="2013" name="Nature">
        <title>Insights into bilaterian evolution from three spiralian genomes.</title>
        <authorList>
            <person name="Simakov O."/>
            <person name="Marletaz F."/>
            <person name="Cho S.J."/>
            <person name="Edsinger-Gonzales E."/>
            <person name="Havlak P."/>
            <person name="Hellsten U."/>
            <person name="Kuo D.H."/>
            <person name="Larsson T."/>
            <person name="Lv J."/>
            <person name="Arendt D."/>
            <person name="Savage R."/>
            <person name="Osoegawa K."/>
            <person name="de Jong P."/>
            <person name="Grimwood J."/>
            <person name="Chapman J.A."/>
            <person name="Shapiro H."/>
            <person name="Aerts A."/>
            <person name="Otillar R.P."/>
            <person name="Terry A.Y."/>
            <person name="Boore J.L."/>
            <person name="Grigoriev I.V."/>
            <person name="Lindberg D.R."/>
            <person name="Seaver E.C."/>
            <person name="Weisblat D.A."/>
            <person name="Putnam N.H."/>
            <person name="Rokhsar D.S."/>
        </authorList>
    </citation>
    <scope>NUCLEOTIDE SEQUENCE</scope>
    <source>
        <strain evidence="4 6">I ESC-2004</strain>
    </source>
</reference>
<proteinExistence type="predicted"/>
<feature type="compositionally biased region" description="Low complexity" evidence="3">
    <location>
        <begin position="236"/>
        <end position="245"/>
    </location>
</feature>
<feature type="region of interest" description="Disordered" evidence="3">
    <location>
        <begin position="235"/>
        <end position="276"/>
    </location>
</feature>
<dbReference type="HOGENOM" id="CLU_089804_0_0_1"/>
<reference evidence="5" key="3">
    <citation type="submission" date="2015-06" db="UniProtKB">
        <authorList>
            <consortium name="EnsemblMetazoa"/>
        </authorList>
    </citation>
    <scope>IDENTIFICATION</scope>
</reference>
<dbReference type="GO" id="GO:0004520">
    <property type="term" value="F:DNA endonuclease activity"/>
    <property type="evidence" value="ECO:0007669"/>
    <property type="project" value="TreeGrafter"/>
</dbReference>
<evidence type="ECO:0000256" key="3">
    <source>
        <dbReference type="SAM" id="MobiDB-lite"/>
    </source>
</evidence>
<name>R7TSZ1_CAPTE</name>
<dbReference type="OrthoDB" id="31113at2759"/>
<dbReference type="EMBL" id="AMQN01027806">
    <property type="status" value="NOT_ANNOTATED_CDS"/>
    <property type="molecule type" value="Genomic_DNA"/>
</dbReference>
<dbReference type="PANTHER" id="PTHR16171:SF13">
    <property type="entry name" value="BASIC IMMUNOGLOBULIN-LIKE VARIABLE MOTIF-CONTAINING PROTEIN"/>
    <property type="match status" value="1"/>
</dbReference>
<gene>
    <name evidence="4" type="ORF">CAPTEDRAFT_99259</name>
</gene>
<dbReference type="PANTHER" id="PTHR16171">
    <property type="entry name" value="DNA REPAIR PROTEIN COMPLEMENTING XP-G CELLS-RELATED"/>
    <property type="match status" value="1"/>
</dbReference>
<dbReference type="EnsemblMetazoa" id="CapteT99259">
    <property type="protein sequence ID" value="CapteP99259"/>
    <property type="gene ID" value="CapteG99259"/>
</dbReference>
<keyword evidence="2" id="KW-0539">Nucleus</keyword>
<evidence type="ECO:0000256" key="1">
    <source>
        <dbReference type="ARBA" id="ARBA00004123"/>
    </source>
</evidence>
<organism evidence="4">
    <name type="scientific">Capitella teleta</name>
    <name type="common">Polychaete worm</name>
    <dbReference type="NCBI Taxonomy" id="283909"/>
    <lineage>
        <taxon>Eukaryota</taxon>
        <taxon>Metazoa</taxon>
        <taxon>Spiralia</taxon>
        <taxon>Lophotrochozoa</taxon>
        <taxon>Annelida</taxon>
        <taxon>Polychaeta</taxon>
        <taxon>Sedentaria</taxon>
        <taxon>Scolecida</taxon>
        <taxon>Capitellidae</taxon>
        <taxon>Capitella</taxon>
    </lineage>
</organism>
<evidence type="ECO:0000313" key="4">
    <source>
        <dbReference type="EMBL" id="ELT97008.1"/>
    </source>
</evidence>
<dbReference type="AlphaFoldDB" id="R7TSZ1"/>
<dbReference type="EMBL" id="KB308690">
    <property type="protein sequence ID" value="ELT97008.1"/>
    <property type="molecule type" value="Genomic_DNA"/>
</dbReference>
<dbReference type="GO" id="GO:0005634">
    <property type="term" value="C:nucleus"/>
    <property type="evidence" value="ECO:0007669"/>
    <property type="project" value="UniProtKB-SubCell"/>
</dbReference>
<reference evidence="6" key="1">
    <citation type="submission" date="2012-12" db="EMBL/GenBank/DDBJ databases">
        <authorList>
            <person name="Hellsten U."/>
            <person name="Grimwood J."/>
            <person name="Chapman J.A."/>
            <person name="Shapiro H."/>
            <person name="Aerts A."/>
            <person name="Otillar R.P."/>
            <person name="Terry A.Y."/>
            <person name="Boore J.L."/>
            <person name="Simakov O."/>
            <person name="Marletaz F."/>
            <person name="Cho S.-J."/>
            <person name="Edsinger-Gonzales E."/>
            <person name="Havlak P."/>
            <person name="Kuo D.-H."/>
            <person name="Larsson T."/>
            <person name="Lv J."/>
            <person name="Arendt D."/>
            <person name="Savage R."/>
            <person name="Osoegawa K."/>
            <person name="de Jong P."/>
            <person name="Lindberg D.R."/>
            <person name="Seaver E.C."/>
            <person name="Weisblat D.A."/>
            <person name="Putnam N.H."/>
            <person name="Grigoriev I.V."/>
            <person name="Rokhsar D.S."/>
        </authorList>
    </citation>
    <scope>NUCLEOTIDE SEQUENCE</scope>
    <source>
        <strain evidence="6">I ESC-2004</strain>
    </source>
</reference>
<dbReference type="STRING" id="283909.R7TSZ1"/>
<evidence type="ECO:0000256" key="2">
    <source>
        <dbReference type="ARBA" id="ARBA00023242"/>
    </source>
</evidence>
<accession>R7TSZ1</accession>
<dbReference type="Proteomes" id="UP000014760">
    <property type="component" value="Unassembled WGS sequence"/>
</dbReference>
<evidence type="ECO:0000313" key="5">
    <source>
        <dbReference type="EnsemblMetazoa" id="CapteP99259"/>
    </source>
</evidence>
<dbReference type="OMA" id="WLIVADC"/>
<comment type="subcellular location">
    <subcellularLocation>
        <location evidence="1">Nucleus</location>
    </subcellularLocation>
</comment>